<dbReference type="Proteomes" id="UP000823821">
    <property type="component" value="Unassembled WGS sequence"/>
</dbReference>
<dbReference type="EMBL" id="DWZD01000040">
    <property type="protein sequence ID" value="HJA79206.1"/>
    <property type="molecule type" value="Genomic_DNA"/>
</dbReference>
<feature type="domain" description="DnaJ homologue subfamily C member 28 conserved" evidence="2">
    <location>
        <begin position="13"/>
        <end position="79"/>
    </location>
</feature>
<comment type="caution">
    <text evidence="3">The sequence shown here is derived from an EMBL/GenBank/DDBJ whole genome shotgun (WGS) entry which is preliminary data.</text>
</comment>
<reference evidence="3" key="1">
    <citation type="journal article" date="2021" name="PeerJ">
        <title>Extensive microbial diversity within the chicken gut microbiome revealed by metagenomics and culture.</title>
        <authorList>
            <person name="Gilroy R."/>
            <person name="Ravi A."/>
            <person name="Getino M."/>
            <person name="Pursley I."/>
            <person name="Horton D.L."/>
            <person name="Alikhan N.F."/>
            <person name="Baker D."/>
            <person name="Gharbi K."/>
            <person name="Hall N."/>
            <person name="Watson M."/>
            <person name="Adriaenssens E.M."/>
            <person name="Foster-Nyarko E."/>
            <person name="Jarju S."/>
            <person name="Secka A."/>
            <person name="Antonio M."/>
            <person name="Oren A."/>
            <person name="Chaudhuri R.R."/>
            <person name="La Ragione R."/>
            <person name="Hildebrand F."/>
            <person name="Pallen M.J."/>
        </authorList>
    </citation>
    <scope>NUCLEOTIDE SEQUENCE</scope>
    <source>
        <strain evidence="3">5032</strain>
    </source>
</reference>
<name>A0A9D2HLK9_9BACT</name>
<keyword evidence="1" id="KW-0175">Coiled coil</keyword>
<accession>A0A9D2HLK9</accession>
<sequence length="139" mass="16096">MSQPNPWMVIQSIAEQRIAEAQEQGAFDNLPGAGRPLQLEDDSHIPPELRMAYKVLRNAGCLPPEMQERKDIANLADMLEQCEDEQERVRQMQKLRLLIMRAKTRHERVLHLDDEQYYDRLLDRLSRKMSAGRAGGEEA</sequence>
<dbReference type="AlphaFoldDB" id="A0A9D2HLK9"/>
<dbReference type="PANTHER" id="PTHR39158:SF1">
    <property type="entry name" value="DNAJ HOMOLOG SUBFAMILY C MEMBER 28"/>
    <property type="match status" value="1"/>
</dbReference>
<organism evidence="3 4">
    <name type="scientific">Candidatus Desulfovibrio intestinavium</name>
    <dbReference type="NCBI Taxonomy" id="2838534"/>
    <lineage>
        <taxon>Bacteria</taxon>
        <taxon>Pseudomonadati</taxon>
        <taxon>Thermodesulfobacteriota</taxon>
        <taxon>Desulfovibrionia</taxon>
        <taxon>Desulfovibrionales</taxon>
        <taxon>Desulfovibrionaceae</taxon>
        <taxon>Desulfovibrio</taxon>
    </lineage>
</organism>
<dbReference type="InterPro" id="IPR018961">
    <property type="entry name" value="DnaJ_homolog_subfam-C_membr-28"/>
</dbReference>
<dbReference type="Pfam" id="PF09350">
    <property type="entry name" value="DJC28_CD"/>
    <property type="match status" value="1"/>
</dbReference>
<reference evidence="3" key="2">
    <citation type="submission" date="2021-04" db="EMBL/GenBank/DDBJ databases">
        <authorList>
            <person name="Gilroy R."/>
        </authorList>
    </citation>
    <scope>NUCLEOTIDE SEQUENCE</scope>
    <source>
        <strain evidence="3">5032</strain>
    </source>
</reference>
<dbReference type="InterPro" id="IPR052573">
    <property type="entry name" value="DnaJ_C_subfamily_28"/>
</dbReference>
<protein>
    <submittedName>
        <fullName evidence="3">DUF1992 domain-containing protein</fullName>
    </submittedName>
</protein>
<evidence type="ECO:0000313" key="4">
    <source>
        <dbReference type="Proteomes" id="UP000823821"/>
    </source>
</evidence>
<proteinExistence type="predicted"/>
<evidence type="ECO:0000259" key="2">
    <source>
        <dbReference type="Pfam" id="PF09350"/>
    </source>
</evidence>
<evidence type="ECO:0000313" key="3">
    <source>
        <dbReference type="EMBL" id="HJA79206.1"/>
    </source>
</evidence>
<evidence type="ECO:0000256" key="1">
    <source>
        <dbReference type="SAM" id="Coils"/>
    </source>
</evidence>
<feature type="coiled-coil region" evidence="1">
    <location>
        <begin position="65"/>
        <end position="95"/>
    </location>
</feature>
<dbReference type="PANTHER" id="PTHR39158">
    <property type="entry name" value="OS08G0560600 PROTEIN"/>
    <property type="match status" value="1"/>
</dbReference>
<gene>
    <name evidence="3" type="ORF">H9784_06530</name>
</gene>